<evidence type="ECO:0000313" key="2">
    <source>
        <dbReference type="Proteomes" id="UP000198785"/>
    </source>
</evidence>
<dbReference type="EMBL" id="FOZZ01000002">
    <property type="protein sequence ID" value="SFS52745.1"/>
    <property type="molecule type" value="Genomic_DNA"/>
</dbReference>
<reference evidence="1 2" key="1">
    <citation type="submission" date="2016-10" db="EMBL/GenBank/DDBJ databases">
        <authorList>
            <person name="de Groot N.N."/>
        </authorList>
    </citation>
    <scope>NUCLEOTIDE SEQUENCE [LARGE SCALE GENOMIC DNA]</scope>
    <source>
        <strain evidence="1 2">DSM 22789</strain>
    </source>
</reference>
<evidence type="ECO:0000313" key="1">
    <source>
        <dbReference type="EMBL" id="SFS52745.1"/>
    </source>
</evidence>
<dbReference type="AlphaFoldDB" id="A0A1I6QJZ9"/>
<accession>A0A1I6QJZ9</accession>
<protein>
    <submittedName>
        <fullName evidence="1">Uncharacterized protein</fullName>
    </submittedName>
</protein>
<organism evidence="1 2">
    <name type="scientific">Sphingobacterium wenxiniae</name>
    <dbReference type="NCBI Taxonomy" id="683125"/>
    <lineage>
        <taxon>Bacteria</taxon>
        <taxon>Pseudomonadati</taxon>
        <taxon>Bacteroidota</taxon>
        <taxon>Sphingobacteriia</taxon>
        <taxon>Sphingobacteriales</taxon>
        <taxon>Sphingobacteriaceae</taxon>
        <taxon>Sphingobacterium</taxon>
    </lineage>
</organism>
<gene>
    <name evidence="1" type="ORF">SAMN05660206_102380</name>
</gene>
<sequence length="65" mass="7546">MLFVSFSRAKVNQCFYALQGQAFGLLKKFHPLLADRIFQSKPCFSETLTFLTHETKHSILRPLNE</sequence>
<proteinExistence type="predicted"/>
<name>A0A1I6QJZ9_9SPHI</name>
<dbReference type="Proteomes" id="UP000198785">
    <property type="component" value="Unassembled WGS sequence"/>
</dbReference>
<keyword evidence="2" id="KW-1185">Reference proteome</keyword>